<evidence type="ECO:0000313" key="3">
    <source>
        <dbReference type="Proteomes" id="UP000078272"/>
    </source>
</evidence>
<reference evidence="3 4" key="1">
    <citation type="journal article" date="2016" name="Front. Microbiol.">
        <title>Genomic Resource of Rice Seed Associated Bacteria.</title>
        <authorList>
            <person name="Midha S."/>
            <person name="Bansal K."/>
            <person name="Sharma S."/>
            <person name="Kumar N."/>
            <person name="Patil P.P."/>
            <person name="Chaudhry V."/>
            <person name="Patil P.B."/>
        </authorList>
    </citation>
    <scope>NUCLEOTIDE SEQUENCE [LARGE SCALE GENOMIC DNA]</scope>
    <source>
        <strain evidence="1 3">NS226</strain>
        <strain evidence="2 4">NS365</strain>
    </source>
</reference>
<evidence type="ECO:0000313" key="1">
    <source>
        <dbReference type="EMBL" id="KTQ84198.1"/>
    </source>
</evidence>
<dbReference type="GO" id="GO:0004866">
    <property type="term" value="F:endopeptidase inhibitor activity"/>
    <property type="evidence" value="ECO:0007669"/>
    <property type="project" value="InterPro"/>
</dbReference>
<keyword evidence="4" id="KW-1185">Reference proteome</keyword>
<dbReference type="Proteomes" id="UP000078529">
    <property type="component" value="Unassembled WGS sequence"/>
</dbReference>
<proteinExistence type="predicted"/>
<dbReference type="AlphaFoldDB" id="A0A175R2S0"/>
<accession>A0A175R2S0</accession>
<dbReference type="SUPFAM" id="SSF50882">
    <property type="entry name" value="beta-Barrel protease inhibitors"/>
    <property type="match status" value="1"/>
</dbReference>
<dbReference type="RefSeq" id="WP_058600175.1">
    <property type="nucleotide sequence ID" value="NZ_LDPZ01000074.1"/>
</dbReference>
<name>A0A175R2S0_9HYPH</name>
<protein>
    <recommendedName>
        <fullName evidence="5">Alkaline proteinase inhibitor/ Outer membrane lipoprotein Omp19 domain-containing protein</fullName>
    </recommendedName>
</protein>
<gene>
    <name evidence="1" type="ORF">NS226_21815</name>
    <name evidence="2" type="ORF">NS365_10205</name>
</gene>
<dbReference type="OrthoDB" id="8116606at2"/>
<sequence length="147" mass="15390">MRFAPVALVVGFAGTILASYLQGPAVASTDSLVAAMSPAPEITASIPVDGQPAAAEAVRLIDLRNGASCKVNGPVEDDVVHRVPMGPSCAKSPDLARVAYWERKDDGSLVMTDHHGETVLEFMPGDGVMYESVYPNNALITIVPARG</sequence>
<evidence type="ECO:0000313" key="2">
    <source>
        <dbReference type="EMBL" id="KTR05750.1"/>
    </source>
</evidence>
<evidence type="ECO:0000313" key="4">
    <source>
        <dbReference type="Proteomes" id="UP000078529"/>
    </source>
</evidence>
<organism evidence="1 3">
    <name type="scientific">Aureimonas ureilytica</name>
    <dbReference type="NCBI Taxonomy" id="401562"/>
    <lineage>
        <taxon>Bacteria</taxon>
        <taxon>Pseudomonadati</taxon>
        <taxon>Pseudomonadota</taxon>
        <taxon>Alphaproteobacteria</taxon>
        <taxon>Hyphomicrobiales</taxon>
        <taxon>Aurantimonadaceae</taxon>
        <taxon>Aureimonas</taxon>
    </lineage>
</organism>
<dbReference type="InterPro" id="IPR016085">
    <property type="entry name" value="Protease_inh_B-barrel_dom"/>
</dbReference>
<dbReference type="EMBL" id="LDQA01000022">
    <property type="protein sequence ID" value="KTR05750.1"/>
    <property type="molecule type" value="Genomic_DNA"/>
</dbReference>
<dbReference type="Proteomes" id="UP000078272">
    <property type="component" value="Unassembled WGS sequence"/>
</dbReference>
<comment type="caution">
    <text evidence="1">The sequence shown here is derived from an EMBL/GenBank/DDBJ whole genome shotgun (WGS) entry which is preliminary data.</text>
</comment>
<dbReference type="EMBL" id="LDPZ01000074">
    <property type="protein sequence ID" value="KTQ84198.1"/>
    <property type="molecule type" value="Genomic_DNA"/>
</dbReference>
<dbReference type="PATRIC" id="fig|401562.3.peg.4821"/>
<evidence type="ECO:0008006" key="5">
    <source>
        <dbReference type="Google" id="ProtNLM"/>
    </source>
</evidence>